<gene>
    <name evidence="1" type="ORF">XAT740_LOCUS55144</name>
</gene>
<dbReference type="SUPFAM" id="SSF56399">
    <property type="entry name" value="ADP-ribosylation"/>
    <property type="match status" value="1"/>
</dbReference>
<evidence type="ECO:0008006" key="3">
    <source>
        <dbReference type="Google" id="ProtNLM"/>
    </source>
</evidence>
<comment type="caution">
    <text evidence="1">The sequence shown here is derived from an EMBL/GenBank/DDBJ whole genome shotgun (WGS) entry which is preliminary data.</text>
</comment>
<sequence length="233" mass="25519">MSVPTVSLMDAVTPKPGHITWSASNCVQEIIFNATATLGLTSEEVATIKAYTANCLYFTLNSALRTEKYFSIEPWFPYLKLFQLALTKLNATEGTFCRGESRKWSWAVTSLSSDLSACVRFLSGPTHSPSGTLYTIHSHTARSVQNISKYSEEAESILLPATSFKVITHGVHPLWSDTYTIELEEIRSATTDTSTTTNVVLAVFTKHITTPVIDATSGHSHLILPVSKTIGNN</sequence>
<proteinExistence type="predicted"/>
<reference evidence="1" key="1">
    <citation type="submission" date="2021-02" db="EMBL/GenBank/DDBJ databases">
        <authorList>
            <person name="Nowell W R."/>
        </authorList>
    </citation>
    <scope>NUCLEOTIDE SEQUENCE</scope>
</reference>
<protein>
    <recommendedName>
        <fullName evidence="3">NAD(P)(+)--arginine ADP-ribosyltransferase</fullName>
    </recommendedName>
</protein>
<dbReference type="Gene3D" id="3.90.176.10">
    <property type="entry name" value="Toxin ADP-ribosyltransferase, Chain A, domain 1"/>
    <property type="match status" value="1"/>
</dbReference>
<dbReference type="EMBL" id="CAJNOR010010201">
    <property type="protein sequence ID" value="CAF1651913.1"/>
    <property type="molecule type" value="Genomic_DNA"/>
</dbReference>
<evidence type="ECO:0000313" key="1">
    <source>
        <dbReference type="EMBL" id="CAF1651913.1"/>
    </source>
</evidence>
<keyword evidence="2" id="KW-1185">Reference proteome</keyword>
<name>A0A816EP41_ADIRI</name>
<dbReference type="AlphaFoldDB" id="A0A816EP41"/>
<evidence type="ECO:0000313" key="2">
    <source>
        <dbReference type="Proteomes" id="UP000663828"/>
    </source>
</evidence>
<dbReference type="Proteomes" id="UP000663828">
    <property type="component" value="Unassembled WGS sequence"/>
</dbReference>
<organism evidence="1 2">
    <name type="scientific">Adineta ricciae</name>
    <name type="common">Rotifer</name>
    <dbReference type="NCBI Taxonomy" id="249248"/>
    <lineage>
        <taxon>Eukaryota</taxon>
        <taxon>Metazoa</taxon>
        <taxon>Spiralia</taxon>
        <taxon>Gnathifera</taxon>
        <taxon>Rotifera</taxon>
        <taxon>Eurotatoria</taxon>
        <taxon>Bdelloidea</taxon>
        <taxon>Adinetida</taxon>
        <taxon>Adinetidae</taxon>
        <taxon>Adineta</taxon>
    </lineage>
</organism>
<accession>A0A816EP41</accession>
<feature type="non-terminal residue" evidence="1">
    <location>
        <position position="1"/>
    </location>
</feature>